<gene>
    <name evidence="1" type="ORF">M6B38_225305</name>
</gene>
<reference evidence="1" key="2">
    <citation type="submission" date="2023-04" db="EMBL/GenBank/DDBJ databases">
        <authorList>
            <person name="Bruccoleri R.E."/>
            <person name="Oakeley E.J."/>
            <person name="Faust A.-M."/>
            <person name="Dessus-Babus S."/>
            <person name="Altorfer M."/>
            <person name="Burckhardt D."/>
            <person name="Oertli M."/>
            <person name="Naumann U."/>
            <person name="Petersen F."/>
            <person name="Wong J."/>
        </authorList>
    </citation>
    <scope>NUCLEOTIDE SEQUENCE</scope>
    <source>
        <strain evidence="1">GSM-AAB239-AS_SAM_17_03QT</strain>
        <tissue evidence="1">Leaf</tissue>
    </source>
</reference>
<reference evidence="1" key="1">
    <citation type="journal article" date="2023" name="GigaByte">
        <title>Genome assembly of the bearded iris, Iris pallida Lam.</title>
        <authorList>
            <person name="Bruccoleri R.E."/>
            <person name="Oakeley E.J."/>
            <person name="Faust A.M.E."/>
            <person name="Altorfer M."/>
            <person name="Dessus-Babus S."/>
            <person name="Burckhardt D."/>
            <person name="Oertli M."/>
            <person name="Naumann U."/>
            <person name="Petersen F."/>
            <person name="Wong J."/>
        </authorList>
    </citation>
    <scope>NUCLEOTIDE SEQUENCE</scope>
    <source>
        <strain evidence="1">GSM-AAB239-AS_SAM_17_03QT</strain>
    </source>
</reference>
<dbReference type="EMBL" id="JANAVB010041816">
    <property type="protein sequence ID" value="KAJ6795554.1"/>
    <property type="molecule type" value="Genomic_DNA"/>
</dbReference>
<dbReference type="AlphaFoldDB" id="A0AAX6DUV9"/>
<sequence>MTLLDTIAAAAAAADSGALSTLSTFPIVLNPGELHPDPDPNPNLQTLTPATWKLSSLDSDLTSLIADSIVDLSKKLRNPKKPLSSPGPFVSVLNSFFKKVSFKTGITVQSHPNPKDPLDLNFTLAAVEKLGFAVVPEISALVAECCARFDLWEVLKVLVAHNFVKNLNSFNLVEKLAEKNRAELLCLCVTRIVNLRASDIYAILKFFLSPTKDSYDGMVGIRKEWERQALLAVEMVTSKEYASKKGSHLSRAASLLLMMAHDNFHSSEICLHYLFATNIDDLVLSSAVSKLNGFEVLNLVRYFLKWLEKYERFPEARPCYKAGEVLGLTACDNVPPLESVVRGLGLVLDEHFSYLVLNPEVRDELEAARRVVGSLALEADLCCPVDDIIKHLKSGARENMEVDR</sequence>
<comment type="caution">
    <text evidence="1">The sequence shown here is derived from an EMBL/GenBank/DDBJ whole genome shotgun (WGS) entry which is preliminary data.</text>
</comment>
<dbReference type="PANTHER" id="PTHR37181">
    <property type="entry name" value="F6A14.6 PROTEIN"/>
    <property type="match status" value="1"/>
</dbReference>
<accession>A0AAX6DUV9</accession>
<evidence type="ECO:0000313" key="2">
    <source>
        <dbReference type="Proteomes" id="UP001140949"/>
    </source>
</evidence>
<evidence type="ECO:0000313" key="1">
    <source>
        <dbReference type="EMBL" id="KAJ6795554.1"/>
    </source>
</evidence>
<name>A0AAX6DUV9_IRIPA</name>
<dbReference type="PANTHER" id="PTHR37181:SF1">
    <property type="entry name" value="F6A14.6 PROTEIN"/>
    <property type="match status" value="1"/>
</dbReference>
<protein>
    <submittedName>
        <fullName evidence="1">Uncharacterized protein</fullName>
    </submittedName>
</protein>
<dbReference type="Proteomes" id="UP001140949">
    <property type="component" value="Unassembled WGS sequence"/>
</dbReference>
<proteinExistence type="predicted"/>
<organism evidence="1 2">
    <name type="scientific">Iris pallida</name>
    <name type="common">Sweet iris</name>
    <dbReference type="NCBI Taxonomy" id="29817"/>
    <lineage>
        <taxon>Eukaryota</taxon>
        <taxon>Viridiplantae</taxon>
        <taxon>Streptophyta</taxon>
        <taxon>Embryophyta</taxon>
        <taxon>Tracheophyta</taxon>
        <taxon>Spermatophyta</taxon>
        <taxon>Magnoliopsida</taxon>
        <taxon>Liliopsida</taxon>
        <taxon>Asparagales</taxon>
        <taxon>Iridaceae</taxon>
        <taxon>Iridoideae</taxon>
        <taxon>Irideae</taxon>
        <taxon>Iris</taxon>
    </lineage>
</organism>
<keyword evidence="2" id="KW-1185">Reference proteome</keyword>